<dbReference type="EMBL" id="AP019840">
    <property type="protein sequence ID" value="BBM52542.1"/>
    <property type="molecule type" value="Genomic_DNA"/>
</dbReference>
<sequence>MIMMKQKMMRIFPFKYKKNLIHNIKFLEENTDWFSKKMLLLKLKTELVLGKLKNEKWIDEIIETIENI</sequence>
<evidence type="ECO:0000313" key="1">
    <source>
        <dbReference type="EMBL" id="BBM52542.1"/>
    </source>
</evidence>
<dbReference type="Proteomes" id="UP000321378">
    <property type="component" value="Chromosome"/>
</dbReference>
<gene>
    <name evidence="1" type="ORF">JMUB3935_1521</name>
</gene>
<organism evidence="1 2">
    <name type="scientific">Leptotrichia trevisanii</name>
    <dbReference type="NCBI Taxonomy" id="109328"/>
    <lineage>
        <taxon>Bacteria</taxon>
        <taxon>Fusobacteriati</taxon>
        <taxon>Fusobacteriota</taxon>
        <taxon>Fusobacteriia</taxon>
        <taxon>Fusobacteriales</taxon>
        <taxon>Leptotrichiaceae</taxon>
        <taxon>Leptotrichia</taxon>
    </lineage>
</organism>
<reference evidence="1 2" key="1">
    <citation type="submission" date="2019-07" db="EMBL/GenBank/DDBJ databases">
        <title>Complete Genome Sequence of Leptotrichia trevisanii Strain JMUB3935.</title>
        <authorList>
            <person name="Watanabe S."/>
            <person name="Cui L."/>
        </authorList>
    </citation>
    <scope>NUCLEOTIDE SEQUENCE [LARGE SCALE GENOMIC DNA]</scope>
    <source>
        <strain evidence="1 2">JMUB3935</strain>
    </source>
</reference>
<dbReference type="RefSeq" id="WP_146996896.1">
    <property type="nucleotide sequence ID" value="NZ_AP019840.1"/>
</dbReference>
<proteinExistence type="predicted"/>
<evidence type="ECO:0000313" key="2">
    <source>
        <dbReference type="Proteomes" id="UP000321378"/>
    </source>
</evidence>
<name>A0A510KLG6_9FUSO</name>
<accession>A0A510KLG6</accession>
<dbReference type="AlphaFoldDB" id="A0A510KLG6"/>
<protein>
    <submittedName>
        <fullName evidence="1">Uncharacterized protein</fullName>
    </submittedName>
</protein>